<protein>
    <submittedName>
        <fullName evidence="1">Sce7726 family protein</fullName>
    </submittedName>
</protein>
<reference evidence="1 2" key="1">
    <citation type="journal article" date="2021" name="MSphere">
        <title>Complete Genome Sequencing of Acinetobacter baumannii AC1633 and Acinetobacter nosocomialis AC1530 Unveils a Large Multidrug-Resistant Plasmid Encoding the NDM-1 and OXA-58 Carbapenemases.</title>
        <authorList>
            <person name="Alattraqchi A.G."/>
            <person name="Mohd Rani F."/>
            <person name="A. Rahman N.I."/>
            <person name="Ismail S."/>
            <person name="Cleary D.W."/>
            <person name="Clarke S.C."/>
            <person name="Yeo C.C."/>
        </authorList>
    </citation>
    <scope>NUCLEOTIDE SEQUENCE [LARGE SCALE GENOMIC DNA]</scope>
    <source>
        <strain evidence="1 2">AC1530</strain>
        <plasmid evidence="1">pAC1530</plasmid>
    </source>
</reference>
<dbReference type="EMBL" id="CP045561">
    <property type="protein sequence ID" value="QGA46139.1"/>
    <property type="molecule type" value="Genomic_DNA"/>
</dbReference>
<gene>
    <name evidence="1" type="ORF">GD578_19870</name>
</gene>
<proteinExistence type="predicted"/>
<dbReference type="InterPro" id="IPR047729">
    <property type="entry name" value="Sce7726-like"/>
</dbReference>
<organism evidence="1 2">
    <name type="scientific">Acinetobacter nosocomialis</name>
    <dbReference type="NCBI Taxonomy" id="106654"/>
    <lineage>
        <taxon>Bacteria</taxon>
        <taxon>Pseudomonadati</taxon>
        <taxon>Pseudomonadota</taxon>
        <taxon>Gammaproteobacteria</taxon>
        <taxon>Moraxellales</taxon>
        <taxon>Moraxellaceae</taxon>
        <taxon>Acinetobacter</taxon>
        <taxon>Acinetobacter calcoaceticus/baumannii complex</taxon>
    </lineage>
</organism>
<accession>A0AB37D1F2</accession>
<geneLocation type="plasmid" evidence="1 2">
    <name>pAC1530</name>
</geneLocation>
<dbReference type="NCBIfam" id="NF033832">
    <property type="entry name" value="sce7726_fam"/>
    <property type="match status" value="1"/>
</dbReference>
<dbReference type="AlphaFoldDB" id="A0AB37D1F2"/>
<evidence type="ECO:0000313" key="1">
    <source>
        <dbReference type="EMBL" id="QGA46139.1"/>
    </source>
</evidence>
<sequence length="200" mass="23317">MNATNDQDIRHALHSRLQKQYYVKDDHLVVDELSLEHGRNRVDIAVFDNCIHGYEIKSSKDNLLRLQNQLSQYSKSLQKVTFVVAENHFKDVMISTPEWCGLILATKGPRGGVSFRSIRRAKLNPNVDFISLAHILWKSEAIDLLYQYGITERLEYKTRKELYKQLNQVMTVQQLALEIKTKLLKRGNWRVDEQPLSYDG</sequence>
<evidence type="ECO:0000313" key="2">
    <source>
        <dbReference type="Proteomes" id="UP000325778"/>
    </source>
</evidence>
<dbReference type="Proteomes" id="UP000325778">
    <property type="component" value="Plasmid pAC1530"/>
</dbReference>
<keyword evidence="1" id="KW-0614">Plasmid</keyword>
<name>A0AB37D1F2_ACINO</name>
<dbReference type="RefSeq" id="WP_005088780.1">
    <property type="nucleotide sequence ID" value="NZ_CP045561.1"/>
</dbReference>